<dbReference type="RefSeq" id="WP_042797709.1">
    <property type="nucleotide sequence ID" value="NZ_CADIKR010000008.1"/>
</dbReference>
<feature type="transmembrane region" description="Helical" evidence="1">
    <location>
        <begin position="43"/>
        <end position="64"/>
    </location>
</feature>
<keyword evidence="1" id="KW-0472">Membrane</keyword>
<organism evidence="2 3">
    <name type="scientific">Achromobacter mucicolens</name>
    <dbReference type="NCBI Taxonomy" id="1389922"/>
    <lineage>
        <taxon>Bacteria</taxon>
        <taxon>Pseudomonadati</taxon>
        <taxon>Pseudomonadota</taxon>
        <taxon>Betaproteobacteria</taxon>
        <taxon>Burkholderiales</taxon>
        <taxon>Alcaligenaceae</taxon>
        <taxon>Achromobacter</taxon>
    </lineage>
</organism>
<keyword evidence="3" id="KW-1185">Reference proteome</keyword>
<evidence type="ECO:0000313" key="3">
    <source>
        <dbReference type="Proteomes" id="UP000507140"/>
    </source>
</evidence>
<dbReference type="EMBL" id="CADIKR010000008">
    <property type="protein sequence ID" value="CAB3914731.1"/>
    <property type="molecule type" value="Genomic_DNA"/>
</dbReference>
<gene>
    <name evidence="2" type="ORF">LMG3415_05169</name>
</gene>
<evidence type="ECO:0000256" key="1">
    <source>
        <dbReference type="SAM" id="Phobius"/>
    </source>
</evidence>
<dbReference type="Proteomes" id="UP000507140">
    <property type="component" value="Unassembled WGS sequence"/>
</dbReference>
<reference evidence="2 3" key="1">
    <citation type="submission" date="2020-04" db="EMBL/GenBank/DDBJ databases">
        <authorList>
            <person name="De Canck E."/>
        </authorList>
    </citation>
    <scope>NUCLEOTIDE SEQUENCE [LARGE SCALE GENOMIC DNA]</scope>
    <source>
        <strain evidence="2 3">LMG 3415</strain>
    </source>
</reference>
<accession>A0ABM8LKX8</accession>
<name>A0ABM8LKX8_9BURK</name>
<evidence type="ECO:0000313" key="2">
    <source>
        <dbReference type="EMBL" id="CAB3914731.1"/>
    </source>
</evidence>
<feature type="transmembrane region" description="Helical" evidence="1">
    <location>
        <begin position="95"/>
        <end position="114"/>
    </location>
</feature>
<proteinExistence type="predicted"/>
<keyword evidence="1" id="KW-0812">Transmembrane</keyword>
<protein>
    <submittedName>
        <fullName evidence="2">Uncharacterized protein</fullName>
    </submittedName>
</protein>
<sequence length="125" mass="14033">MEARRKDKNELLRDALADLRKNGRNYFLDPGLMPRLIRTLLNALFWPALTYAAISGILPALILWSMDADQFTQELAANAENGHILFDALKQAHVLSLKLAGLALVIVIVTSVLLPPRRPFKMVEQ</sequence>
<keyword evidence="1" id="KW-1133">Transmembrane helix</keyword>
<comment type="caution">
    <text evidence="2">The sequence shown here is derived from an EMBL/GenBank/DDBJ whole genome shotgun (WGS) entry which is preliminary data.</text>
</comment>